<dbReference type="KEGG" id="gfm:Enr17x_60960"/>
<reference evidence="1 2" key="1">
    <citation type="submission" date="2019-03" db="EMBL/GenBank/DDBJ databases">
        <title>Deep-cultivation of Planctomycetes and their phenomic and genomic characterization uncovers novel biology.</title>
        <authorList>
            <person name="Wiegand S."/>
            <person name="Jogler M."/>
            <person name="Boedeker C."/>
            <person name="Pinto D."/>
            <person name="Vollmers J."/>
            <person name="Rivas-Marin E."/>
            <person name="Kohn T."/>
            <person name="Peeters S.H."/>
            <person name="Heuer A."/>
            <person name="Rast P."/>
            <person name="Oberbeckmann S."/>
            <person name="Bunk B."/>
            <person name="Jeske O."/>
            <person name="Meyerdierks A."/>
            <person name="Storesund J.E."/>
            <person name="Kallscheuer N."/>
            <person name="Luecker S."/>
            <person name="Lage O.M."/>
            <person name="Pohl T."/>
            <person name="Merkel B.J."/>
            <person name="Hornburger P."/>
            <person name="Mueller R.-W."/>
            <person name="Bruemmer F."/>
            <person name="Labrenz M."/>
            <person name="Spormann A.M."/>
            <person name="Op den Camp H."/>
            <person name="Overmann J."/>
            <person name="Amann R."/>
            <person name="Jetten M.S.M."/>
            <person name="Mascher T."/>
            <person name="Medema M.H."/>
            <person name="Devos D.P."/>
            <person name="Kaster A.-K."/>
            <person name="Ovreas L."/>
            <person name="Rohde M."/>
            <person name="Galperin M.Y."/>
            <person name="Jogler C."/>
        </authorList>
    </citation>
    <scope>NUCLEOTIDE SEQUENCE [LARGE SCALE GENOMIC DNA]</scope>
    <source>
        <strain evidence="1 2">Enr17</strain>
    </source>
</reference>
<proteinExistence type="predicted"/>
<organism evidence="1 2">
    <name type="scientific">Gimesia fumaroli</name>
    <dbReference type="NCBI Taxonomy" id="2527976"/>
    <lineage>
        <taxon>Bacteria</taxon>
        <taxon>Pseudomonadati</taxon>
        <taxon>Planctomycetota</taxon>
        <taxon>Planctomycetia</taxon>
        <taxon>Planctomycetales</taxon>
        <taxon>Planctomycetaceae</taxon>
        <taxon>Gimesia</taxon>
    </lineage>
</organism>
<dbReference type="AlphaFoldDB" id="A0A518ILR3"/>
<keyword evidence="2" id="KW-1185">Reference proteome</keyword>
<accession>A0A518ILR3</accession>
<dbReference type="Proteomes" id="UP000318313">
    <property type="component" value="Chromosome"/>
</dbReference>
<name>A0A518ILR3_9PLAN</name>
<protein>
    <submittedName>
        <fullName evidence="1">Uncharacterized protein</fullName>
    </submittedName>
</protein>
<dbReference type="RefSeq" id="WP_145313825.1">
    <property type="nucleotide sequence ID" value="NZ_CP037452.1"/>
</dbReference>
<sequence>MQPASCVSQFMMYLRFETYRQNETSDTNYGVFQAAMSLSDTGILKPYEQDILDANLEWLKMHLKSPACLRDDHHFRAICWFHPRAKKPITKIRVVVEILKEYGILIQMIKTKDPGIIIYEDGWQVVAKQRKRRLHMKSSLCRCQENEYHSQAN</sequence>
<dbReference type="EMBL" id="CP037452">
    <property type="protein sequence ID" value="QDV54013.1"/>
    <property type="molecule type" value="Genomic_DNA"/>
</dbReference>
<dbReference type="OrthoDB" id="8911044at2"/>
<evidence type="ECO:0000313" key="1">
    <source>
        <dbReference type="EMBL" id="QDV54013.1"/>
    </source>
</evidence>
<gene>
    <name evidence="1" type="ORF">Enr17x_60960</name>
</gene>
<evidence type="ECO:0000313" key="2">
    <source>
        <dbReference type="Proteomes" id="UP000318313"/>
    </source>
</evidence>